<accession>A0A1S7LHP3</accession>
<feature type="transmembrane region" description="Helical" evidence="1">
    <location>
        <begin position="21"/>
        <end position="44"/>
    </location>
</feature>
<organism evidence="2">
    <name type="scientific">Magnetococcus massalia (strain MO-1)</name>
    <dbReference type="NCBI Taxonomy" id="451514"/>
    <lineage>
        <taxon>Bacteria</taxon>
        <taxon>Pseudomonadati</taxon>
        <taxon>Pseudomonadota</taxon>
        <taxon>Magnetococcia</taxon>
        <taxon>Magnetococcales</taxon>
        <taxon>Magnetococcaceae</taxon>
        <taxon>Magnetococcus</taxon>
    </lineage>
</organism>
<feature type="transmembrane region" description="Helical" evidence="1">
    <location>
        <begin position="177"/>
        <end position="195"/>
    </location>
</feature>
<feature type="transmembrane region" description="Helical" evidence="1">
    <location>
        <begin position="245"/>
        <end position="264"/>
    </location>
</feature>
<dbReference type="Pfam" id="PF13687">
    <property type="entry name" value="DUF4153"/>
    <property type="match status" value="1"/>
</dbReference>
<name>A0A1S7LHP3_MAGMO</name>
<gene>
    <name evidence="2" type="ORF">MAGMO_1419</name>
</gene>
<evidence type="ECO:0008006" key="3">
    <source>
        <dbReference type="Google" id="ProtNLM"/>
    </source>
</evidence>
<proteinExistence type="predicted"/>
<reference evidence="2" key="1">
    <citation type="submission" date="2015-04" db="EMBL/GenBank/DDBJ databases">
        <authorList>
            <person name="Syromyatnikov M.Y."/>
            <person name="Popov V.N."/>
        </authorList>
    </citation>
    <scope>NUCLEOTIDE SEQUENCE</scope>
    <source>
        <strain evidence="2">MO-1</strain>
    </source>
</reference>
<protein>
    <recommendedName>
        <fullName evidence="3">DUF4153 domain-containing protein</fullName>
    </recommendedName>
</protein>
<dbReference type="AlphaFoldDB" id="A0A1S7LHP3"/>
<keyword evidence="1" id="KW-0472">Membrane</keyword>
<feature type="transmembrane region" description="Helical" evidence="1">
    <location>
        <begin position="284"/>
        <end position="305"/>
    </location>
</feature>
<dbReference type="EMBL" id="LO017727">
    <property type="protein sequence ID" value="CRH05609.1"/>
    <property type="molecule type" value="Genomic_DNA"/>
</dbReference>
<feature type="transmembrane region" description="Helical" evidence="1">
    <location>
        <begin position="79"/>
        <end position="98"/>
    </location>
</feature>
<keyword evidence="1" id="KW-1133">Transmembrane helix</keyword>
<sequence>MNQEKADRWDRFRLSFMDVITVWQRFPLPMLGIVGLCLMVLLDREEEREAFYLTMVTLSSLSILLLGEAKGWSTTLRHGLALGLTALQLGLFLSPATLSPVSQVLQLLALCCALYVAPYLFTHSRDSAPLWAYVNRLLTAQFFSLLLALLLIVAVMLISETLDTLFGLDLNFIHDELITLICALFAPWYLLAQLPHPNSPLAPTLHRYSAFLVQRLLIPLVLLYGAILHIYFIKILLQGALPKGMITSAVCAFGAFGLMVHFFATPLRQQPGTLAQRYGQLFPYLLLLPLWMLYLALEVRIHAYGMTESRYIASLIGLWLLTMVLYYGIARAHTEMWIPPALLGLMLLIASSGPWSAQQIAFSSQEGRLITLLQQHGGWQDGAPVKNWQADAIKPEQIKEELRERVETLWHMDPQRTAQLLLPQSVEAAGLDGEPEHLQSAELLLQLGLPTGPKRYRRDATLSQYYPGEKRFIQGVDISDYNRVIKLNFSRKQQQPITYGEWRIKLHQGHVLLLEKKAQTLRFDLADHLLASQPDAEADDEQRKQLRHAQAQLTQQSGDLKAMLLLNTLHGTRMDDATTPRLHRVSGYLFLGEVKNLP</sequence>
<feature type="transmembrane region" description="Helical" evidence="1">
    <location>
        <begin position="311"/>
        <end position="329"/>
    </location>
</feature>
<feature type="transmembrane region" description="Helical" evidence="1">
    <location>
        <begin position="133"/>
        <end position="157"/>
    </location>
</feature>
<feature type="transmembrane region" description="Helical" evidence="1">
    <location>
        <begin position="104"/>
        <end position="121"/>
    </location>
</feature>
<keyword evidence="1" id="KW-0812">Transmembrane</keyword>
<dbReference type="InterPro" id="IPR025291">
    <property type="entry name" value="DUF4153"/>
</dbReference>
<feature type="transmembrane region" description="Helical" evidence="1">
    <location>
        <begin position="216"/>
        <end position="233"/>
    </location>
</feature>
<evidence type="ECO:0000256" key="1">
    <source>
        <dbReference type="SAM" id="Phobius"/>
    </source>
</evidence>
<feature type="transmembrane region" description="Helical" evidence="1">
    <location>
        <begin position="50"/>
        <end position="67"/>
    </location>
</feature>
<evidence type="ECO:0000313" key="2">
    <source>
        <dbReference type="EMBL" id="CRH05609.1"/>
    </source>
</evidence>